<dbReference type="Gene3D" id="3.90.550.10">
    <property type="entry name" value="Spore Coat Polysaccharide Biosynthesis Protein SpsA, Chain A"/>
    <property type="match status" value="1"/>
</dbReference>
<gene>
    <name evidence="2" type="ORF">SAMN04490357_3572</name>
</gene>
<dbReference type="Pfam" id="PF00483">
    <property type="entry name" value="NTP_transferase"/>
    <property type="match status" value="1"/>
</dbReference>
<dbReference type="Proteomes" id="UP000182375">
    <property type="component" value="Unassembled WGS sequence"/>
</dbReference>
<evidence type="ECO:0000259" key="1">
    <source>
        <dbReference type="Pfam" id="PF00483"/>
    </source>
</evidence>
<sequence length="242" mass="26175">MAGGQGSRLRPLTEHLPKPLLPVGGRPIMEHVLRLLRRHGIEETVVTVHYLAELIEREYGDGTRLGMSLSYVHEDRPLGTAGSVKAAEGLLGGEPFLVISGDALTDVDLTELVRRHHERRALVTVCLTEVADPSQFGIATLGPDGRVERFLEKPGPGEAFSRTASTGIYVMQPEVLRYVSGTGPADWARDVFPRLLAEGLPVYGHVAEGYWEDVGTHAAYARAQQDVARGLVDVGDAEPVAA</sequence>
<evidence type="ECO:0000313" key="2">
    <source>
        <dbReference type="EMBL" id="SED02319.1"/>
    </source>
</evidence>
<organism evidence="2 3">
    <name type="scientific">Streptomyces misionensis</name>
    <dbReference type="NCBI Taxonomy" id="67331"/>
    <lineage>
        <taxon>Bacteria</taxon>
        <taxon>Bacillati</taxon>
        <taxon>Actinomycetota</taxon>
        <taxon>Actinomycetes</taxon>
        <taxon>Kitasatosporales</taxon>
        <taxon>Streptomycetaceae</taxon>
        <taxon>Streptomyces</taxon>
    </lineage>
</organism>
<dbReference type="GO" id="GO:0016740">
    <property type="term" value="F:transferase activity"/>
    <property type="evidence" value="ECO:0007669"/>
    <property type="project" value="UniProtKB-KW"/>
</dbReference>
<dbReference type="EMBL" id="FNTD01000004">
    <property type="protein sequence ID" value="SED02319.1"/>
    <property type="molecule type" value="Genomic_DNA"/>
</dbReference>
<name>A0A1H4X9M5_9ACTN</name>
<dbReference type="InterPro" id="IPR050486">
    <property type="entry name" value="Mannose-1P_guanyltransferase"/>
</dbReference>
<dbReference type="SUPFAM" id="SSF53448">
    <property type="entry name" value="Nucleotide-diphospho-sugar transferases"/>
    <property type="match status" value="1"/>
</dbReference>
<dbReference type="CDD" id="cd04181">
    <property type="entry name" value="NTP_transferase"/>
    <property type="match status" value="1"/>
</dbReference>
<evidence type="ECO:0000313" key="3">
    <source>
        <dbReference type="Proteomes" id="UP000182375"/>
    </source>
</evidence>
<protein>
    <submittedName>
        <fullName evidence="2">Nucleotidyl transferase</fullName>
    </submittedName>
</protein>
<dbReference type="InterPro" id="IPR005835">
    <property type="entry name" value="NTP_transferase_dom"/>
</dbReference>
<dbReference type="InterPro" id="IPR029044">
    <property type="entry name" value="Nucleotide-diphossugar_trans"/>
</dbReference>
<dbReference type="AlphaFoldDB" id="A0A1H4X9M5"/>
<reference evidence="2 3" key="1">
    <citation type="submission" date="2016-10" db="EMBL/GenBank/DDBJ databases">
        <authorList>
            <person name="de Groot N.N."/>
        </authorList>
    </citation>
    <scope>NUCLEOTIDE SEQUENCE [LARGE SCALE GENOMIC DNA]</scope>
    <source>
        <strain evidence="2 3">DSM 40306</strain>
    </source>
</reference>
<keyword evidence="2" id="KW-0808">Transferase</keyword>
<dbReference type="STRING" id="67331.SAMN04490357_3572"/>
<accession>A0A1H4X9M5</accession>
<proteinExistence type="predicted"/>
<dbReference type="PANTHER" id="PTHR22572">
    <property type="entry name" value="SUGAR-1-PHOSPHATE GUANYL TRANSFERASE"/>
    <property type="match status" value="1"/>
</dbReference>
<feature type="domain" description="Nucleotidyl transferase" evidence="1">
    <location>
        <begin position="1"/>
        <end position="228"/>
    </location>
</feature>